<dbReference type="SMART" id="SM00487">
    <property type="entry name" value="DEXDc"/>
    <property type="match status" value="1"/>
</dbReference>
<gene>
    <name evidence="4" type="ORF">OFAG_00818</name>
</gene>
<dbReference type="PANTHER" id="PTHR45766">
    <property type="entry name" value="DNA ANNEALING HELICASE AND ENDONUCLEASE ZRANB3 FAMILY MEMBER"/>
    <property type="match status" value="1"/>
</dbReference>
<proteinExistence type="predicted"/>
<dbReference type="Gene3D" id="3.40.50.300">
    <property type="entry name" value="P-loop containing nucleotide triphosphate hydrolases"/>
    <property type="match status" value="2"/>
</dbReference>
<dbReference type="InterPro" id="IPR014001">
    <property type="entry name" value="Helicase_ATP-bd"/>
</dbReference>
<evidence type="ECO:0000259" key="2">
    <source>
        <dbReference type="PROSITE" id="PS51192"/>
    </source>
</evidence>
<dbReference type="eggNOG" id="COG0553">
    <property type="taxonomic scope" value="Bacteria"/>
</dbReference>
<keyword evidence="5" id="KW-1185">Reference proteome</keyword>
<dbReference type="CDD" id="cd18793">
    <property type="entry name" value="SF2_C_SNF"/>
    <property type="match status" value="1"/>
</dbReference>
<evidence type="ECO:0000259" key="3">
    <source>
        <dbReference type="PROSITE" id="PS51194"/>
    </source>
</evidence>
<protein>
    <recommendedName>
        <fullName evidence="6">Helicase</fullName>
    </recommendedName>
</protein>
<dbReference type="InterPro" id="IPR027417">
    <property type="entry name" value="P-loop_NTPase"/>
</dbReference>
<dbReference type="PROSITE" id="PS51194">
    <property type="entry name" value="HELICASE_CTER"/>
    <property type="match status" value="1"/>
</dbReference>
<evidence type="ECO:0008006" key="6">
    <source>
        <dbReference type="Google" id="ProtNLM"/>
    </source>
</evidence>
<dbReference type="InterPro" id="IPR049522">
    <property type="entry name" value="ART-PolyVal_dom"/>
</dbReference>
<dbReference type="PANTHER" id="PTHR45766:SF6">
    <property type="entry name" value="SWI_SNF-RELATED MATRIX-ASSOCIATED ACTIN-DEPENDENT REGULATOR OF CHROMATIN SUBFAMILY A-LIKE PROTEIN 1"/>
    <property type="match status" value="1"/>
</dbReference>
<dbReference type="Pfam" id="PF18760">
    <property type="entry name" value="ART-PolyVal"/>
    <property type="match status" value="1"/>
</dbReference>
<accession>C3X379</accession>
<dbReference type="PROSITE" id="PS51192">
    <property type="entry name" value="HELICASE_ATP_BIND_1"/>
    <property type="match status" value="1"/>
</dbReference>
<dbReference type="GO" id="GO:0016787">
    <property type="term" value="F:hydrolase activity"/>
    <property type="evidence" value="ECO:0007669"/>
    <property type="project" value="UniProtKB-KW"/>
</dbReference>
<dbReference type="Pfam" id="PF00271">
    <property type="entry name" value="Helicase_C"/>
    <property type="match status" value="1"/>
</dbReference>
<comment type="caution">
    <text evidence="4">The sequence shown here is derived from an EMBL/GenBank/DDBJ whole genome shotgun (WGS) entry which is preliminary data.</text>
</comment>
<dbReference type="GO" id="GO:0004386">
    <property type="term" value="F:helicase activity"/>
    <property type="evidence" value="ECO:0007669"/>
    <property type="project" value="UniProtKB-KW"/>
</dbReference>
<dbReference type="SMART" id="SM00490">
    <property type="entry name" value="HELICc"/>
    <property type="match status" value="1"/>
</dbReference>
<evidence type="ECO:0000313" key="5">
    <source>
        <dbReference type="Proteomes" id="UP000003973"/>
    </source>
</evidence>
<feature type="domain" description="Helicase ATP-binding" evidence="2">
    <location>
        <begin position="1455"/>
        <end position="1658"/>
    </location>
</feature>
<dbReference type="SUPFAM" id="SSF52540">
    <property type="entry name" value="P-loop containing nucleoside triphosphate hydrolases"/>
    <property type="match status" value="2"/>
</dbReference>
<dbReference type="Proteomes" id="UP000003973">
    <property type="component" value="Unassembled WGS sequence"/>
</dbReference>
<reference evidence="4" key="1">
    <citation type="submission" date="2011-10" db="EMBL/GenBank/DDBJ databases">
        <title>The Genome Sequence of Oxalobacter formigenes HOxBLS.</title>
        <authorList>
            <consortium name="The Broad Institute Genome Sequencing Platform"/>
            <person name="Earl A."/>
            <person name="Ward D."/>
            <person name="Feldgarden M."/>
            <person name="Gevers D."/>
            <person name="Allison M.J."/>
            <person name="Humphrey S."/>
            <person name="Young S.K."/>
            <person name="Zeng Q."/>
            <person name="Gargeya S."/>
            <person name="Fitzgerald M."/>
            <person name="Haas B."/>
            <person name="Abouelleil A."/>
            <person name="Alvarado L."/>
            <person name="Arachchi H.M."/>
            <person name="Berlin A."/>
            <person name="Brown A."/>
            <person name="Chapman S.B."/>
            <person name="Chen Z."/>
            <person name="Dunbar C."/>
            <person name="Freedman E."/>
            <person name="Gearin G."/>
            <person name="Goldberg J."/>
            <person name="Griggs A."/>
            <person name="Gujja S."/>
            <person name="Heiman D."/>
            <person name="Howarth C."/>
            <person name="Larson L."/>
            <person name="Lui A."/>
            <person name="MacDonald P.J.P."/>
            <person name="Montmayeur A."/>
            <person name="Murphy C."/>
            <person name="Neiman D."/>
            <person name="Pearson M."/>
            <person name="Priest M."/>
            <person name="Roberts A."/>
            <person name="Saif S."/>
            <person name="Shea T."/>
            <person name="Shenoy N."/>
            <person name="Sisk P."/>
            <person name="Stolte C."/>
            <person name="Sykes S."/>
            <person name="Wortman J."/>
            <person name="Nusbaum C."/>
            <person name="Birren B."/>
        </authorList>
    </citation>
    <scope>NUCLEOTIDE SEQUENCE [LARGE SCALE GENOMIC DNA]</scope>
    <source>
        <strain evidence="4">HOxBLS</strain>
    </source>
</reference>
<sequence length="1958" mass="216445">MNTGKLYFLIKGGQGSGNFGHKGRAGKVGGSAKNDGLSSIKETIIAHATPWRHLDFSKEAWKQEFPDGGVHTPIGFVKLGENQTEKLLDRKRKTYFGLIKPTLEKPLYIVSERETPEKIQERKDKGEGVERENVIHFIKPFIVADGNVQCFCCISIKRGEFEVAISSSPRKIKQVFNAIRKHALIIPQRKPGIVQLPKQSSTLTDDAASSGRDDDLAKAATCVYSITKSTENNEIYAICLPELHKAICEIPDDTLLKGGKGSGNFGHAGRLGKVGGSSAGHGISRVTDESEKQYREIEAKYKGTNAWMKAPNGKPTKLTERQWVQVRTHNFKRWFGDWENDPDNASKVVDENGEPLVVYHGTEAGTRNERVRKTPSPEYFEKAREIYRQFGEKYEALRAGRDWSELNRDEKFISESHALVEWRESEIAKLEREYPAVEVREIIEREPIQVFDKKRLGQNTEGNASNFGLTGTAYTGFWFNVGGDVTMVGNNVISLFLKIVNPHDTGTLDDLAGDISATGKKTAKAAAKAYLETLRYGKYDGLVLEDTEIGGTSYVAFRPNQIKSATDNPGAFSANDPSIIKSYADVLSPEGNLLASGCLIKESFMKKALEEGERWVTVHPNGDGAKGVPVLIREHPDGTATVIGGAGGKLNHLKLRGIKPESDYKEALRQKEEDRKAARKQQIEADKASGMHALKVAERKKLQERMKSERAEFVQSVAKLAGWKPEELDFDEEKHAGLSPNALEKARSDHEKALFRKAKETVDINRKRLIEDAEARAQAGLGEVPLHSSSPDSLSVQDIAPLPEINASKLGFNPEYQSRSGISADQAKQEGALFLSHPDSDDQNSKDVKSDLKESINKEISEFTLNNPDSVLPKPRILEDAQKAADLLRSYKRLKMVEATAKDAQRKLDTADKVESKAQIIEVSDADVDEKTRQDIEQSVRTAGARSFLDELNRRGGELHLAGHVASGAFNALNGAALAIGGDALIDRSVVDVLGVSGAAQVLARRIYNDMAADTDKVRQAMEEYHVSRSDELQKTALDKARQYYDIASSIELPEASDGFDLVMAQEANHKRRQAVSEAQKILGQAHGEMTATASLVAALQRKPTDPIEVNMGALPADAAVTQLRAIGVQPGEYHLAKIGNSLVATISPEGLDNLSRPVDVEGMAQIRRNLDIMEGKYDEDGWLPKGFAKRPDLCMRVEPGVAEKLTEPFHPGENLQESLRDYIGSRMADGDAMQDIFADIQSSHFFQKSGDPDAYRDALDTVASLKDTNGKIRPLETLRHAWEKMADEFVQKRYGTSRAPIHRQTFDVDQTSCDALHRALSETPEGVLAYKAIGDLASGDRRNLKKWWENQSPGKSWSSFSALHDSPVQAFESVQHMIRSRIVKGFADAHNRLKTDAPLMVGRNNKLYTIGHAAEQKLAGMMSVVGKNFKPGQPVKLWQPTMSGGKAYARQRFLKLFEANKRIVGALGTGSGKTSLQLGGFTHLHEQGKAKRGLILAPSVVQAQFGGEALRYLEPGKYKWHADPGASRNQRLAALRDPSTHMVVATHQSFRDDMIHLGAKQAGISEQDMAKQLQTMSDDDRSAWAKGVMKKEGIDIDYLSVDESQYTLNRDGKENSRLANVVDAVAEHMPYYMLASADPVKNDASETYDLLRKMDRKRYADKGAFMRRYGRDAISAKDALKREMARYVYASKIDPDVKADRKEIAVPLNDSQKKSLSDLDKAVSEIRISAMEGKTATELVKKLCPEHFAGVPSTKHEEVAKALQKNAGLLRNAAIKRIINTSSTSAKLDKAAEIADARKGKPGVIFAHNLETVENLKKRLESSGHRVVALTGHDSTSEKDRKRLMFAPEKGEAKADILIASDAAATGLNLQRGQWLLQYDTADTAMVHAQRNGRIFRTGQKNDVELMDLVADHPAERAARDRLARKYELRELLTSPMEGLDDTGLAWYLRQRLGGAK</sequence>
<keyword evidence="1" id="KW-0378">Hydrolase</keyword>
<name>C3X379_9BURK</name>
<dbReference type="InterPro" id="IPR049730">
    <property type="entry name" value="SNF2/RAD54-like_C"/>
</dbReference>
<dbReference type="EMBL" id="ACDP02000023">
    <property type="protein sequence ID" value="EEO27665.2"/>
    <property type="molecule type" value="Genomic_DNA"/>
</dbReference>
<feature type="domain" description="Helicase C-terminal" evidence="3">
    <location>
        <begin position="1788"/>
        <end position="1934"/>
    </location>
</feature>
<evidence type="ECO:0000313" key="4">
    <source>
        <dbReference type="EMBL" id="EEO27665.2"/>
    </source>
</evidence>
<organism evidence="4 5">
    <name type="scientific">Oxalobacter paraformigenes</name>
    <dbReference type="NCBI Taxonomy" id="556268"/>
    <lineage>
        <taxon>Bacteria</taxon>
        <taxon>Pseudomonadati</taxon>
        <taxon>Pseudomonadota</taxon>
        <taxon>Betaproteobacteria</taxon>
        <taxon>Burkholderiales</taxon>
        <taxon>Oxalobacteraceae</taxon>
        <taxon>Oxalobacter</taxon>
    </lineage>
</organism>
<dbReference type="InterPro" id="IPR001650">
    <property type="entry name" value="Helicase_C-like"/>
</dbReference>
<dbReference type="HOGENOM" id="CLU_234652_0_0_4"/>
<evidence type="ECO:0000256" key="1">
    <source>
        <dbReference type="ARBA" id="ARBA00022801"/>
    </source>
</evidence>